<dbReference type="EMBL" id="BSXS01002431">
    <property type="protein sequence ID" value="GME79073.1"/>
    <property type="molecule type" value="Genomic_DNA"/>
</dbReference>
<accession>A0ACB5T1G0</accession>
<comment type="caution">
    <text evidence="1">The sequence shown here is derived from an EMBL/GenBank/DDBJ whole genome shotgun (WGS) entry which is preliminary data.</text>
</comment>
<protein>
    <submittedName>
        <fullName evidence="1">Unnamed protein product</fullName>
    </submittedName>
</protein>
<proteinExistence type="predicted"/>
<name>A0ACB5T1G0_AMBMO</name>
<sequence length="447" mass="51688">MDSYSKISDDTKKSLVSTKRLRYYWSRYKQRIVLGTVLLFGLYVFYGDRLFTSSTSNSSSRRRLSKLNEDDEALINFKEFGEDLYMQNSIADHEFTSLREKMAYHFPYNEHKPLSNHIWQTWKVGKDDPSFPSNYHQFQSSWDAANKDYQHDIIADSHIDTFVAKTFAKVPEVVEAYNLLPKNILKADFFRYLVVFARGGTYSDIDTVCLKPISSWAPFDKQYVEPHYQNIKAKHPEFEIPRVDPDHRITPIGLTISIEADPDRPDWSDWYARRIQFCQWTLQGKAGHPMLRELIIRIVEETKRKQKMGYLKKIEGKDKGGDIMQWTGPGIFTDVVFDYLNNIVSDGKLGDGFGVGSKYWKDGEKYKLKKVETNPETGEPLNSDKQVISWKTLSNLRKPLILDDIMVLPITSFSPGVGQMGAGDSRHPLAFVQHMFSGSWKPANERI</sequence>
<organism evidence="1 2">
    <name type="scientific">Ambrosiozyma monospora</name>
    <name type="common">Yeast</name>
    <name type="synonym">Endomycopsis monosporus</name>
    <dbReference type="NCBI Taxonomy" id="43982"/>
    <lineage>
        <taxon>Eukaryota</taxon>
        <taxon>Fungi</taxon>
        <taxon>Dikarya</taxon>
        <taxon>Ascomycota</taxon>
        <taxon>Saccharomycotina</taxon>
        <taxon>Pichiomycetes</taxon>
        <taxon>Pichiales</taxon>
        <taxon>Pichiaceae</taxon>
        <taxon>Ambrosiozyma</taxon>
    </lineage>
</organism>
<evidence type="ECO:0000313" key="1">
    <source>
        <dbReference type="EMBL" id="GME79073.1"/>
    </source>
</evidence>
<reference evidence="1" key="1">
    <citation type="submission" date="2023-04" db="EMBL/GenBank/DDBJ databases">
        <title>Ambrosiozyma monospora NBRC 10751.</title>
        <authorList>
            <person name="Ichikawa N."/>
            <person name="Sato H."/>
            <person name="Tonouchi N."/>
        </authorList>
    </citation>
    <scope>NUCLEOTIDE SEQUENCE</scope>
    <source>
        <strain evidence="1">NBRC 10751</strain>
    </source>
</reference>
<gene>
    <name evidence="1" type="ORF">Amon02_000375500</name>
</gene>
<keyword evidence="2" id="KW-1185">Reference proteome</keyword>
<evidence type="ECO:0000313" key="2">
    <source>
        <dbReference type="Proteomes" id="UP001165064"/>
    </source>
</evidence>
<dbReference type="Proteomes" id="UP001165064">
    <property type="component" value="Unassembled WGS sequence"/>
</dbReference>